<proteinExistence type="predicted"/>
<evidence type="ECO:0000313" key="3">
    <source>
        <dbReference type="EMBL" id="KAK0727479.1"/>
    </source>
</evidence>
<feature type="region of interest" description="Disordered" evidence="2">
    <location>
        <begin position="395"/>
        <end position="489"/>
    </location>
</feature>
<feature type="coiled-coil region" evidence="1">
    <location>
        <begin position="90"/>
        <end position="124"/>
    </location>
</feature>
<feature type="compositionally biased region" description="Pro residues" evidence="2">
    <location>
        <begin position="434"/>
        <end position="451"/>
    </location>
</feature>
<evidence type="ECO:0000256" key="1">
    <source>
        <dbReference type="SAM" id="Coils"/>
    </source>
</evidence>
<evidence type="ECO:0000313" key="4">
    <source>
        <dbReference type="Proteomes" id="UP001172101"/>
    </source>
</evidence>
<dbReference type="GeneID" id="85330242"/>
<accession>A0AA40B4K3</accession>
<name>A0AA40B4K3_9PEZI</name>
<feature type="region of interest" description="Disordered" evidence="2">
    <location>
        <begin position="513"/>
        <end position="544"/>
    </location>
</feature>
<dbReference type="Proteomes" id="UP001172101">
    <property type="component" value="Unassembled WGS sequence"/>
</dbReference>
<evidence type="ECO:0000256" key="2">
    <source>
        <dbReference type="SAM" id="MobiDB-lite"/>
    </source>
</evidence>
<organism evidence="3 4">
    <name type="scientific">Lasiosphaeria miniovina</name>
    <dbReference type="NCBI Taxonomy" id="1954250"/>
    <lineage>
        <taxon>Eukaryota</taxon>
        <taxon>Fungi</taxon>
        <taxon>Dikarya</taxon>
        <taxon>Ascomycota</taxon>
        <taxon>Pezizomycotina</taxon>
        <taxon>Sordariomycetes</taxon>
        <taxon>Sordariomycetidae</taxon>
        <taxon>Sordariales</taxon>
        <taxon>Lasiosphaeriaceae</taxon>
        <taxon>Lasiosphaeria</taxon>
    </lineage>
</organism>
<dbReference type="RefSeq" id="XP_060300334.1">
    <property type="nucleotide sequence ID" value="XM_060446972.1"/>
</dbReference>
<sequence length="544" mass="59622">MQILQKAKMLQGGFWQGRFGYPTIASIMQHPDQPTTGDVPSDAAPSRTESIGFSVFGLSGRWPGPPTLNDGTEAAAEKMKGRRGSRGHMSMEHKALILRLRDQISRLQDQNLKLSNRVQALEQGQDFRSFYTVTGTPHDKMQKRLTRVRAEIQGWSRMAHKDLVARNATVSLLGALEAQLPGFAAARRHVCHPDATPQTLQDANVALADVFAAIASGIVVEHAVVNPLAMRTDTFRRAVDSDVYRAMSSHTSTTDSILSAISQTLKPAFDILGLDLDDARMQRKLRDAVREAAAIGKEFGELQSGLVLMDQTWLRRHASLLDDTGCISPSDMGSRIEFKFDPVEEGKKLVRAKAAVVLFPGLLKYGTDGGDNWDTWTVWIPARVQLTDVETEQLPVAITQPSPPQSVKPSIPRGNSEEMKWTAVTTTASNRPGPNLPVNPTPYPVPRPQPIPEDEHTHPGPNPNEGTAKCDTSKQFPLQPGPAHVVSSNRHSFIPPPFFHGAHMAGEMASLSLDPARPFGSQQRQRIPHFSTDADAEANDHSVE</sequence>
<gene>
    <name evidence="3" type="ORF">B0T26DRAFT_799487</name>
</gene>
<dbReference type="EMBL" id="JAUIRO010000002">
    <property type="protein sequence ID" value="KAK0727479.1"/>
    <property type="molecule type" value="Genomic_DNA"/>
</dbReference>
<keyword evidence="4" id="KW-1185">Reference proteome</keyword>
<protein>
    <submittedName>
        <fullName evidence="3">Uncharacterized protein</fullName>
    </submittedName>
</protein>
<reference evidence="3" key="1">
    <citation type="submission" date="2023-06" db="EMBL/GenBank/DDBJ databases">
        <title>Genome-scale phylogeny and comparative genomics of the fungal order Sordariales.</title>
        <authorList>
            <consortium name="Lawrence Berkeley National Laboratory"/>
            <person name="Hensen N."/>
            <person name="Bonometti L."/>
            <person name="Westerberg I."/>
            <person name="Brannstrom I.O."/>
            <person name="Guillou S."/>
            <person name="Cros-Aarteil S."/>
            <person name="Calhoun S."/>
            <person name="Haridas S."/>
            <person name="Kuo A."/>
            <person name="Mondo S."/>
            <person name="Pangilinan J."/>
            <person name="Riley R."/>
            <person name="LaButti K."/>
            <person name="Andreopoulos B."/>
            <person name="Lipzen A."/>
            <person name="Chen C."/>
            <person name="Yanf M."/>
            <person name="Daum C."/>
            <person name="Ng V."/>
            <person name="Clum A."/>
            <person name="Steindorff A."/>
            <person name="Ohm R."/>
            <person name="Martin F."/>
            <person name="Silar P."/>
            <person name="Natvig D."/>
            <person name="Lalanne C."/>
            <person name="Gautier V."/>
            <person name="Ament-velasquez S.L."/>
            <person name="Kruys A."/>
            <person name="Hutchinson M.I."/>
            <person name="Powell A.J."/>
            <person name="Barry K."/>
            <person name="Miller A.N."/>
            <person name="Grigoriev I.V."/>
            <person name="Debuchy R."/>
            <person name="Gladieux P."/>
            <person name="Thoren M.H."/>
            <person name="Johannesson H."/>
        </authorList>
    </citation>
    <scope>NUCLEOTIDE SEQUENCE</scope>
    <source>
        <strain evidence="3">SMH2392-1A</strain>
    </source>
</reference>
<dbReference type="AlphaFoldDB" id="A0AA40B4K3"/>
<comment type="caution">
    <text evidence="3">The sequence shown here is derived from an EMBL/GenBank/DDBJ whole genome shotgun (WGS) entry which is preliminary data.</text>
</comment>
<keyword evidence="1" id="KW-0175">Coiled coil</keyword>